<feature type="compositionally biased region" description="Low complexity" evidence="1">
    <location>
        <begin position="8"/>
        <end position="19"/>
    </location>
</feature>
<dbReference type="RefSeq" id="WP_204917424.1">
    <property type="nucleotide sequence ID" value="NZ_BAAAQP010000002.1"/>
</dbReference>
<dbReference type="EMBL" id="JAFBCF010000001">
    <property type="protein sequence ID" value="MBM7798934.1"/>
    <property type="molecule type" value="Genomic_DNA"/>
</dbReference>
<keyword evidence="4" id="KW-1185">Reference proteome</keyword>
<comment type="caution">
    <text evidence="3">The sequence shown here is derived from an EMBL/GenBank/DDBJ whole genome shotgun (WGS) entry which is preliminary data.</text>
</comment>
<keyword evidence="2" id="KW-1133">Transmembrane helix</keyword>
<name>A0ABS2RLY2_9ACTN</name>
<feature type="region of interest" description="Disordered" evidence="1">
    <location>
        <begin position="1"/>
        <end position="31"/>
    </location>
</feature>
<sequence>MSQDPHTSAAADPSWVDPAWAPPDDRDRPGDELHRSVSVVVGVSVLVLSLVVGLLWGFGAFGRRTDLLKDRAPGTVLETGPFELTFSEATAQRKKDFDDTYYWEVIMVGTGRTTADESIAPEYSGSSGMFVARDPNSSQTQDPESIKIGTGESFTGASTFTPGLPPTRFQVTFKFSADYRPARTIRFGVFILEFGNRTLTGQGEKGWKNSKYAYHLHLPVTVLPEESS</sequence>
<keyword evidence="2" id="KW-0812">Transmembrane</keyword>
<gene>
    <name evidence="3" type="ORF">JOE57_001855</name>
</gene>
<keyword evidence="2" id="KW-0472">Membrane</keyword>
<evidence type="ECO:0000313" key="4">
    <source>
        <dbReference type="Proteomes" id="UP000704762"/>
    </source>
</evidence>
<protein>
    <submittedName>
        <fullName evidence="3">Uncharacterized protein</fullName>
    </submittedName>
</protein>
<evidence type="ECO:0000256" key="1">
    <source>
        <dbReference type="SAM" id="MobiDB-lite"/>
    </source>
</evidence>
<organism evidence="3 4">
    <name type="scientific">Microlunatus panaciterrae</name>
    <dbReference type="NCBI Taxonomy" id="400768"/>
    <lineage>
        <taxon>Bacteria</taxon>
        <taxon>Bacillati</taxon>
        <taxon>Actinomycetota</taxon>
        <taxon>Actinomycetes</taxon>
        <taxon>Propionibacteriales</taxon>
        <taxon>Propionibacteriaceae</taxon>
        <taxon>Microlunatus</taxon>
    </lineage>
</organism>
<proteinExistence type="predicted"/>
<reference evidence="3 4" key="1">
    <citation type="submission" date="2021-01" db="EMBL/GenBank/DDBJ databases">
        <title>Sequencing the genomes of 1000 actinobacteria strains.</title>
        <authorList>
            <person name="Klenk H.-P."/>
        </authorList>
    </citation>
    <scope>NUCLEOTIDE SEQUENCE [LARGE SCALE GENOMIC DNA]</scope>
    <source>
        <strain evidence="3 4">DSM 18662</strain>
    </source>
</reference>
<accession>A0ABS2RLY2</accession>
<evidence type="ECO:0000313" key="3">
    <source>
        <dbReference type="EMBL" id="MBM7798934.1"/>
    </source>
</evidence>
<evidence type="ECO:0000256" key="2">
    <source>
        <dbReference type="SAM" id="Phobius"/>
    </source>
</evidence>
<dbReference type="Proteomes" id="UP000704762">
    <property type="component" value="Unassembled WGS sequence"/>
</dbReference>
<feature type="transmembrane region" description="Helical" evidence="2">
    <location>
        <begin position="37"/>
        <end position="61"/>
    </location>
</feature>